<accession>A0A166TZN6</accession>
<evidence type="ECO:0000313" key="5">
    <source>
        <dbReference type="Proteomes" id="UP000076552"/>
    </source>
</evidence>
<proteinExistence type="inferred from homology"/>
<dbReference type="Pfam" id="PF05544">
    <property type="entry name" value="Pro_racemase"/>
    <property type="match status" value="1"/>
</dbReference>
<comment type="caution">
    <text evidence="4">The sequence shown here is derived from an EMBL/GenBank/DDBJ whole genome shotgun (WGS) entry which is preliminary data.</text>
</comment>
<dbReference type="AlphaFoldDB" id="A0A166TZN6"/>
<comment type="similarity">
    <text evidence="2">Belongs to the proline racemase family.</text>
</comment>
<dbReference type="SUPFAM" id="SSF54506">
    <property type="entry name" value="Diaminopimelate epimerase-like"/>
    <property type="match status" value="1"/>
</dbReference>
<dbReference type="PANTHER" id="PTHR33442">
    <property type="entry name" value="TRANS-3-HYDROXY-L-PROLINE DEHYDRATASE"/>
    <property type="match status" value="1"/>
</dbReference>
<reference evidence="4 5" key="1">
    <citation type="submission" date="2015-06" db="EMBL/GenBank/DDBJ databases">
        <title>Survival trade-offs in plant roots during colonization by closely related pathogenic and mutualistic fungi.</title>
        <authorList>
            <person name="Hacquard S."/>
            <person name="Kracher B."/>
            <person name="Hiruma K."/>
            <person name="Weinman A."/>
            <person name="Muench P."/>
            <person name="Garrido Oter R."/>
            <person name="Ver Loren van Themaat E."/>
            <person name="Dallerey J.-F."/>
            <person name="Damm U."/>
            <person name="Henrissat B."/>
            <person name="Lespinet O."/>
            <person name="Thon M."/>
            <person name="Kemen E."/>
            <person name="McHardy A.C."/>
            <person name="Schulze-Lefert P."/>
            <person name="O'Connell R.J."/>
        </authorList>
    </citation>
    <scope>NUCLEOTIDE SEQUENCE [LARGE SCALE GENOMIC DNA]</scope>
    <source>
        <strain evidence="4 5">0861</strain>
    </source>
</reference>
<dbReference type="PANTHER" id="PTHR33442:SF1">
    <property type="entry name" value="TRANS-3-HYDROXY-L-PROLINE DEHYDRATASE"/>
    <property type="match status" value="1"/>
</dbReference>
<organism evidence="4 5">
    <name type="scientific">Colletotrichum tofieldiae</name>
    <dbReference type="NCBI Taxonomy" id="708197"/>
    <lineage>
        <taxon>Eukaryota</taxon>
        <taxon>Fungi</taxon>
        <taxon>Dikarya</taxon>
        <taxon>Ascomycota</taxon>
        <taxon>Pezizomycotina</taxon>
        <taxon>Sordariomycetes</taxon>
        <taxon>Hypocreomycetidae</taxon>
        <taxon>Glomerellales</taxon>
        <taxon>Glomerellaceae</taxon>
        <taxon>Colletotrichum</taxon>
        <taxon>Colletotrichum spaethianum species complex</taxon>
    </lineage>
</organism>
<evidence type="ECO:0000256" key="2">
    <source>
        <dbReference type="ARBA" id="ARBA00007529"/>
    </source>
</evidence>
<dbReference type="GO" id="GO:0050346">
    <property type="term" value="F:trans-L-3-hydroxyproline dehydratase activity"/>
    <property type="evidence" value="ECO:0007669"/>
    <property type="project" value="UniProtKB-EC"/>
</dbReference>
<gene>
    <name evidence="4" type="ORF">CT0861_06541</name>
</gene>
<evidence type="ECO:0000256" key="3">
    <source>
        <dbReference type="ARBA" id="ARBA00013105"/>
    </source>
</evidence>
<comment type="catalytic activity">
    <reaction evidence="1">
        <text>trans-3-hydroxy-L-proline = 1-pyrroline-2-carboxylate + H2O</text>
        <dbReference type="Rhea" id="RHEA:10320"/>
        <dbReference type="ChEBI" id="CHEBI:15377"/>
        <dbReference type="ChEBI" id="CHEBI:39785"/>
        <dbReference type="ChEBI" id="CHEBI:57938"/>
        <dbReference type="EC" id="4.2.1.77"/>
    </reaction>
</comment>
<name>A0A166TZN6_9PEZI</name>
<dbReference type="Proteomes" id="UP000076552">
    <property type="component" value="Unassembled WGS sequence"/>
</dbReference>
<dbReference type="InterPro" id="IPR008794">
    <property type="entry name" value="Pro_racemase_fam"/>
</dbReference>
<sequence>MSVPSFVQPLVGSEIRTVEMHTSGEPARIVYAGYPDIPGTLLEQRSLARFQHDHIRRSIIYEPRGHQDMYGVVLRPHTELVNSGEAHMGALFLTHEGYGVMCGHATIALGRFLVDCTDETIFPRRRDLQFDGDKKQVEVRLHAPVGLVRITVPTVEVNGDWRTDTSRLITFLSVPTFAVAIDLSVMIPENMRWIELSDDAQVTVDVGFGGAFYVVVPASALGFAASLAKPNISRLSDAAKKLKAAFNASSDLRAHLHNPDDESPQYLYGVMITDVGSNDNIPTTPGCAVAETGLYFFGDQQIDRSPTGSVVQARVALAMARGQRKLGESWAYHSLVSRSLGGRKGAFVGTPVEELEIDGNKAWRVEVSGQAFYTGSSTFVTEEEDNIGKGFSFQSLGLLN</sequence>
<keyword evidence="5" id="KW-1185">Reference proteome</keyword>
<evidence type="ECO:0000313" key="4">
    <source>
        <dbReference type="EMBL" id="KZL72733.1"/>
    </source>
</evidence>
<dbReference type="Gene3D" id="3.10.310.10">
    <property type="entry name" value="Diaminopimelate Epimerase, Chain A, domain 1"/>
    <property type="match status" value="2"/>
</dbReference>
<dbReference type="STRING" id="708197.A0A166TZN6"/>
<dbReference type="SFLD" id="SFLDS00028">
    <property type="entry name" value="Proline_Racemase"/>
    <property type="match status" value="1"/>
</dbReference>
<dbReference type="EC" id="4.2.1.77" evidence="3"/>
<evidence type="ECO:0000256" key="1">
    <source>
        <dbReference type="ARBA" id="ARBA00001148"/>
    </source>
</evidence>
<dbReference type="EMBL" id="LFIV01000054">
    <property type="protein sequence ID" value="KZL72733.1"/>
    <property type="molecule type" value="Genomic_DNA"/>
</dbReference>
<protein>
    <recommendedName>
        <fullName evidence="3">trans-L-3-hydroxyproline dehydratase</fullName>
        <ecNumber evidence="3">4.2.1.77</ecNumber>
    </recommendedName>
</protein>